<evidence type="ECO:0000256" key="4">
    <source>
        <dbReference type="ARBA" id="ARBA00022603"/>
    </source>
</evidence>
<sequence>MSGKIKRKFFSSPIGDLSLLAGDDGILGVYFEGQKYFERVYETEQIIEEGNIFLDEIEIWLEDYFAGKNPELSRLTLVPEGTAFQKKIWAILAQIPYGQTMTYGEIAKQINCSSAQAVGCAVGKNPLSIIVPCHRVLGSQGQLTGYAGGIERKRWLLEHENAIFRKEEE</sequence>
<reference evidence="12 14" key="1">
    <citation type="journal article" date="2014" name="Genome Announc.">
        <title>Draft Genome Sequences of Streptococcus bovis Strains ATCC 33317 and JB1.</title>
        <authorList>
            <person name="Benahmed F.H."/>
            <person name="Gopinath G.R."/>
            <person name="Harbottle H."/>
            <person name="Cotta M.A."/>
            <person name="Luo Y."/>
            <person name="Henderson C."/>
            <person name="Teri P."/>
            <person name="Soppet D."/>
            <person name="Rasmussen M."/>
            <person name="Whitehead T.R."/>
            <person name="Davidson M."/>
        </authorList>
    </citation>
    <scope>NUCLEOTIDE SEQUENCE [LARGE SCALE GENOMIC DNA]</scope>
    <source>
        <strain evidence="12 14">JB1</strain>
    </source>
</reference>
<dbReference type="SUPFAM" id="SSF46767">
    <property type="entry name" value="Methylated DNA-protein cysteine methyltransferase, C-terminal domain"/>
    <property type="match status" value="1"/>
</dbReference>
<gene>
    <name evidence="12" type="ORF">H702_03630</name>
    <name evidence="13" type="ORF">SAMN02910290_00213</name>
</gene>
<evidence type="ECO:0000259" key="11">
    <source>
        <dbReference type="Pfam" id="PF02870"/>
    </source>
</evidence>
<evidence type="ECO:0000256" key="2">
    <source>
        <dbReference type="ARBA" id="ARBA00008711"/>
    </source>
</evidence>
<comment type="catalytic activity">
    <reaction evidence="1 9">
        <text>a 4-O-methyl-thymidine in DNA + L-cysteinyl-[protein] = a thymidine in DNA + S-methyl-L-cysteinyl-[protein]</text>
        <dbReference type="Rhea" id="RHEA:53428"/>
        <dbReference type="Rhea" id="RHEA-COMP:10131"/>
        <dbReference type="Rhea" id="RHEA-COMP:10132"/>
        <dbReference type="Rhea" id="RHEA-COMP:13555"/>
        <dbReference type="Rhea" id="RHEA-COMP:13556"/>
        <dbReference type="ChEBI" id="CHEBI:29950"/>
        <dbReference type="ChEBI" id="CHEBI:82612"/>
        <dbReference type="ChEBI" id="CHEBI:137386"/>
        <dbReference type="ChEBI" id="CHEBI:137387"/>
        <dbReference type="EC" id="2.1.1.63"/>
    </reaction>
</comment>
<dbReference type="Gene3D" id="1.10.10.10">
    <property type="entry name" value="Winged helix-like DNA-binding domain superfamily/Winged helix DNA-binding domain"/>
    <property type="match status" value="1"/>
</dbReference>
<dbReference type="Proteomes" id="UP000182793">
    <property type="component" value="Unassembled WGS sequence"/>
</dbReference>
<evidence type="ECO:0000259" key="10">
    <source>
        <dbReference type="Pfam" id="PF01035"/>
    </source>
</evidence>
<dbReference type="PANTHER" id="PTHR10815:SF5">
    <property type="entry name" value="METHYLATED-DNA--PROTEIN-CYSTEINE METHYLTRANSFERASE"/>
    <property type="match status" value="1"/>
</dbReference>
<keyword evidence="3 9" id="KW-0963">Cytoplasm</keyword>
<protein>
    <recommendedName>
        <fullName evidence="9">Methylated-DNA--protein-cysteine methyltransferase</fullName>
        <ecNumber evidence="9">2.1.1.63</ecNumber>
    </recommendedName>
    <alternativeName>
        <fullName evidence="9">6-O-methylguanine-DNA methyltransferase</fullName>
        <shortName evidence="9">MGMT</shortName>
    </alternativeName>
    <alternativeName>
        <fullName evidence="9">O-6-methylguanine-DNA-alkyltransferase</fullName>
    </alternativeName>
</protein>
<dbReference type="InterPro" id="IPR036631">
    <property type="entry name" value="MGMT_N_sf"/>
</dbReference>
<dbReference type="NCBIfam" id="TIGR00589">
    <property type="entry name" value="ogt"/>
    <property type="match status" value="1"/>
</dbReference>
<keyword evidence="15" id="KW-1185">Reference proteome</keyword>
<dbReference type="CDD" id="cd06445">
    <property type="entry name" value="ATase"/>
    <property type="match status" value="1"/>
</dbReference>
<dbReference type="PROSITE" id="PS00374">
    <property type="entry name" value="MGMT"/>
    <property type="match status" value="1"/>
</dbReference>
<evidence type="ECO:0000313" key="14">
    <source>
        <dbReference type="Proteomes" id="UP000029382"/>
    </source>
</evidence>
<keyword evidence="5 9" id="KW-0808">Transferase</keyword>
<keyword evidence="4 9" id="KW-0489">Methyltransferase</keyword>
<comment type="caution">
    <text evidence="12">The sequence shown here is derived from an EMBL/GenBank/DDBJ whole genome shotgun (WGS) entry which is preliminary data.</text>
</comment>
<comment type="similarity">
    <text evidence="2 9">Belongs to the MGMT family.</text>
</comment>
<evidence type="ECO:0000313" key="12">
    <source>
        <dbReference type="EMBL" id="KFN88084.1"/>
    </source>
</evidence>
<evidence type="ECO:0000256" key="8">
    <source>
        <dbReference type="ARBA" id="ARBA00049348"/>
    </source>
</evidence>
<keyword evidence="6 9" id="KW-0227">DNA damage</keyword>
<dbReference type="EMBL" id="AUZH01000013">
    <property type="protein sequence ID" value="KFN88084.1"/>
    <property type="molecule type" value="Genomic_DNA"/>
</dbReference>
<dbReference type="InterPro" id="IPR036217">
    <property type="entry name" value="MethylDNA_cys_MeTrfase_DNAb"/>
</dbReference>
<comment type="subcellular location">
    <subcellularLocation>
        <location evidence="9">Cytoplasm</location>
    </subcellularLocation>
</comment>
<dbReference type="InterPro" id="IPR023546">
    <property type="entry name" value="MGMT"/>
</dbReference>
<evidence type="ECO:0000256" key="5">
    <source>
        <dbReference type="ARBA" id="ARBA00022679"/>
    </source>
</evidence>
<proteinExistence type="inferred from homology"/>
<dbReference type="Pfam" id="PF02870">
    <property type="entry name" value="Methyltransf_1N"/>
    <property type="match status" value="1"/>
</dbReference>
<dbReference type="SUPFAM" id="SSF53155">
    <property type="entry name" value="Methylated DNA-protein cysteine methyltransferase domain"/>
    <property type="match status" value="1"/>
</dbReference>
<dbReference type="EMBL" id="FOTG01000002">
    <property type="protein sequence ID" value="SFL04705.1"/>
    <property type="molecule type" value="Genomic_DNA"/>
</dbReference>
<comment type="miscellaneous">
    <text evidence="9">This enzyme catalyzes only one turnover and therefore is not strictly catalytic. According to one definition, an enzyme is a biocatalyst that acts repeatedly and over many reaction cycles.</text>
</comment>
<dbReference type="HAMAP" id="MF_00772">
    <property type="entry name" value="OGT"/>
    <property type="match status" value="1"/>
</dbReference>
<dbReference type="InterPro" id="IPR008332">
    <property type="entry name" value="MethylG_MeTrfase_N"/>
</dbReference>
<dbReference type="FunFam" id="1.10.10.10:FF:000214">
    <property type="entry name" value="Methylated-DNA--protein-cysteine methyltransferase"/>
    <property type="match status" value="1"/>
</dbReference>
<name>A0A091BTM2_STREI</name>
<dbReference type="GO" id="GO:0005737">
    <property type="term" value="C:cytoplasm"/>
    <property type="evidence" value="ECO:0007669"/>
    <property type="project" value="UniProtKB-SubCell"/>
</dbReference>
<evidence type="ECO:0000256" key="6">
    <source>
        <dbReference type="ARBA" id="ARBA00022763"/>
    </source>
</evidence>
<dbReference type="GO" id="GO:0003908">
    <property type="term" value="F:methylated-DNA-[protein]-cysteine S-methyltransferase activity"/>
    <property type="evidence" value="ECO:0007669"/>
    <property type="project" value="UniProtKB-UniRule"/>
</dbReference>
<evidence type="ECO:0000256" key="1">
    <source>
        <dbReference type="ARBA" id="ARBA00001286"/>
    </source>
</evidence>
<evidence type="ECO:0000256" key="9">
    <source>
        <dbReference type="HAMAP-Rule" id="MF_00772"/>
    </source>
</evidence>
<keyword evidence="7 9" id="KW-0234">DNA repair</keyword>
<reference evidence="13 15" key="2">
    <citation type="submission" date="2016-10" db="EMBL/GenBank/DDBJ databases">
        <authorList>
            <person name="Varghese N."/>
            <person name="Submissions S."/>
        </authorList>
    </citation>
    <scope>NUCLEOTIDE SEQUENCE [LARGE SCALE GENOMIC DNA]</scope>
    <source>
        <strain evidence="13 15">JB1</strain>
    </source>
</reference>
<dbReference type="GO" id="GO:0006307">
    <property type="term" value="P:DNA alkylation repair"/>
    <property type="evidence" value="ECO:0007669"/>
    <property type="project" value="UniProtKB-UniRule"/>
</dbReference>
<feature type="active site" description="Nucleophile; methyl group acceptor" evidence="9">
    <location>
        <position position="133"/>
    </location>
</feature>
<feature type="domain" description="Methylated-DNA-[protein]-cysteine S-methyltransferase DNA binding" evidence="10">
    <location>
        <begin position="83"/>
        <end position="161"/>
    </location>
</feature>
<dbReference type="GO" id="GO:0032259">
    <property type="term" value="P:methylation"/>
    <property type="evidence" value="ECO:0007669"/>
    <property type="project" value="UniProtKB-KW"/>
</dbReference>
<evidence type="ECO:0000313" key="13">
    <source>
        <dbReference type="EMBL" id="SFL04705.1"/>
    </source>
</evidence>
<dbReference type="InterPro" id="IPR001497">
    <property type="entry name" value="MethylDNA_cys_MeTrfase_AS"/>
</dbReference>
<evidence type="ECO:0000256" key="7">
    <source>
        <dbReference type="ARBA" id="ARBA00023204"/>
    </source>
</evidence>
<dbReference type="Proteomes" id="UP000029382">
    <property type="component" value="Unassembled WGS sequence"/>
</dbReference>
<dbReference type="RefSeq" id="WP_039696455.1">
    <property type="nucleotide sequence ID" value="NZ_AUZH01000013.1"/>
</dbReference>
<dbReference type="AlphaFoldDB" id="A0A091BTM2"/>
<accession>A0A091BTM2</accession>
<dbReference type="EC" id="2.1.1.63" evidence="9"/>
<comment type="catalytic activity">
    <reaction evidence="8 9">
        <text>a 6-O-methyl-2'-deoxyguanosine in DNA + L-cysteinyl-[protein] = S-methyl-L-cysteinyl-[protein] + a 2'-deoxyguanosine in DNA</text>
        <dbReference type="Rhea" id="RHEA:24000"/>
        <dbReference type="Rhea" id="RHEA-COMP:10131"/>
        <dbReference type="Rhea" id="RHEA-COMP:10132"/>
        <dbReference type="Rhea" id="RHEA-COMP:11367"/>
        <dbReference type="Rhea" id="RHEA-COMP:11368"/>
        <dbReference type="ChEBI" id="CHEBI:29950"/>
        <dbReference type="ChEBI" id="CHEBI:82612"/>
        <dbReference type="ChEBI" id="CHEBI:85445"/>
        <dbReference type="ChEBI" id="CHEBI:85448"/>
        <dbReference type="EC" id="2.1.1.63"/>
    </reaction>
</comment>
<evidence type="ECO:0000256" key="3">
    <source>
        <dbReference type="ARBA" id="ARBA00022490"/>
    </source>
</evidence>
<dbReference type="InterPro" id="IPR014048">
    <property type="entry name" value="MethylDNA_cys_MeTrfase_DNA-bd"/>
</dbReference>
<dbReference type="PANTHER" id="PTHR10815">
    <property type="entry name" value="METHYLATED-DNA--PROTEIN-CYSTEINE METHYLTRANSFERASE"/>
    <property type="match status" value="1"/>
</dbReference>
<dbReference type="Pfam" id="PF01035">
    <property type="entry name" value="DNA_binding_1"/>
    <property type="match status" value="1"/>
</dbReference>
<dbReference type="Gene3D" id="3.30.160.70">
    <property type="entry name" value="Methylated DNA-protein cysteine methyltransferase domain"/>
    <property type="match status" value="1"/>
</dbReference>
<dbReference type="InterPro" id="IPR036388">
    <property type="entry name" value="WH-like_DNA-bd_sf"/>
</dbReference>
<evidence type="ECO:0000313" key="15">
    <source>
        <dbReference type="Proteomes" id="UP000182793"/>
    </source>
</evidence>
<comment type="function">
    <text evidence="9">Involved in the cellular defense against the biological effects of O6-methylguanine (O6-MeG) and O4-methylthymine (O4-MeT) in DNA. Repairs the methylated nucleobase in DNA by stoichiometrically transferring the methyl group to a cysteine residue in the enzyme. This is a suicide reaction: the enzyme is irreversibly inactivated.</text>
</comment>
<organism evidence="12 14">
    <name type="scientific">Streptococcus equinus JB1</name>
    <dbReference type="NCBI Taxonomy" id="1294274"/>
    <lineage>
        <taxon>Bacteria</taxon>
        <taxon>Bacillati</taxon>
        <taxon>Bacillota</taxon>
        <taxon>Bacilli</taxon>
        <taxon>Lactobacillales</taxon>
        <taxon>Streptococcaceae</taxon>
        <taxon>Streptococcus</taxon>
    </lineage>
</organism>
<feature type="domain" description="Methylguanine DNA methyltransferase ribonuclease-like" evidence="11">
    <location>
        <begin position="6"/>
        <end position="77"/>
    </location>
</feature>